<dbReference type="KEGG" id="cyn:Cyan7425_1250"/>
<name>B8HML4_CYAP4</name>
<dbReference type="AlphaFoldDB" id="B8HML4"/>
<protein>
    <submittedName>
        <fullName evidence="2">Uncharacterized protein</fullName>
    </submittedName>
</protein>
<evidence type="ECO:0000256" key="1">
    <source>
        <dbReference type="SAM" id="MobiDB-lite"/>
    </source>
</evidence>
<reference evidence="2" key="1">
    <citation type="submission" date="2009-01" db="EMBL/GenBank/DDBJ databases">
        <title>Complete sequence of chromosome Cyanothece sp. PCC 7425.</title>
        <authorList>
            <consortium name="US DOE Joint Genome Institute"/>
            <person name="Lucas S."/>
            <person name="Copeland A."/>
            <person name="Lapidus A."/>
            <person name="Glavina del Rio T."/>
            <person name="Dalin E."/>
            <person name="Tice H."/>
            <person name="Bruce D."/>
            <person name="Goodwin L."/>
            <person name="Pitluck S."/>
            <person name="Sims D."/>
            <person name="Meineke L."/>
            <person name="Brettin T."/>
            <person name="Detter J.C."/>
            <person name="Han C."/>
            <person name="Larimer F."/>
            <person name="Land M."/>
            <person name="Hauser L."/>
            <person name="Kyrpides N."/>
            <person name="Ovchinnikova G."/>
            <person name="Liberton M."/>
            <person name="Stoeckel J."/>
            <person name="Banerjee A."/>
            <person name="Singh A."/>
            <person name="Page L."/>
            <person name="Sato H."/>
            <person name="Zhao L."/>
            <person name="Sherman L."/>
            <person name="Pakrasi H."/>
            <person name="Richardson P."/>
        </authorList>
    </citation>
    <scope>NUCLEOTIDE SEQUENCE</scope>
    <source>
        <strain evidence="2">PCC 7425</strain>
    </source>
</reference>
<gene>
    <name evidence="2" type="ordered locus">Cyan7425_1250</name>
</gene>
<organism evidence="2">
    <name type="scientific">Cyanothece sp. (strain PCC 7425 / ATCC 29141)</name>
    <dbReference type="NCBI Taxonomy" id="395961"/>
    <lineage>
        <taxon>Bacteria</taxon>
        <taxon>Bacillati</taxon>
        <taxon>Cyanobacteriota</taxon>
        <taxon>Cyanophyceae</taxon>
        <taxon>Gomontiellales</taxon>
        <taxon>Cyanothecaceae</taxon>
        <taxon>Cyanothece</taxon>
    </lineage>
</organism>
<feature type="region of interest" description="Disordered" evidence="1">
    <location>
        <begin position="330"/>
        <end position="353"/>
    </location>
</feature>
<evidence type="ECO:0000313" key="2">
    <source>
        <dbReference type="EMBL" id="ACL43629.1"/>
    </source>
</evidence>
<feature type="region of interest" description="Disordered" evidence="1">
    <location>
        <begin position="129"/>
        <end position="151"/>
    </location>
</feature>
<feature type="compositionally biased region" description="Polar residues" evidence="1">
    <location>
        <begin position="401"/>
        <end position="411"/>
    </location>
</feature>
<dbReference type="OrthoDB" id="452859at2"/>
<dbReference type="EMBL" id="CP001344">
    <property type="protein sequence ID" value="ACL43629.1"/>
    <property type="molecule type" value="Genomic_DNA"/>
</dbReference>
<proteinExistence type="predicted"/>
<feature type="region of interest" description="Disordered" evidence="1">
    <location>
        <begin position="401"/>
        <end position="426"/>
    </location>
</feature>
<sequence>MGTWDFLLQQEGDQSWLTLDSPALEILEGRYRVMADCGVADTLVEIQISYLFEENGLPKRRYQRRSHQTNDCGQVELLPPTYLHPGLWKLTCRLAEPPAHGPEQSHIQLQVLATSADLLADLDLLAPEPSASLPNADPHSPAKLPPAAIDAPPSSDISISEDLIHSLNNLLQVPTLPADLLILDQSSYTAQAGESITISGLAYAEGTVSFQFRNPRTQELVWEQSLLLPEQTLPLRFSCTCKLPMDQGVWLGEAKLILPAAIHSHLRKAQTFMVTVIPVESEPQPTPAATIAPVIPPPAETVDRVKLPELPVLNPHPLPLELRVCQGPSLPPQLYPNRPRPRRQAPQLPIMPQGKTAVLSRRTSSPSGYAQAVQTLQLGKRFWLTLSALAHRDVELVPQQHQTAECSNLPTHPSPSEAETDSKDLAPSQTAQPLLELLDLRLLHPLPTPEIIVPDMLLVAGLPLTIDLRLPDSCASICVKFWVEEPSTSSKVIAPRWLVDFAYVPQTGMLEASTVITLPAGLETVKFVAIAVDVETRQEGTQISVERTVWSDRGGGWQQ</sequence>
<dbReference type="eggNOG" id="COG3266">
    <property type="taxonomic scope" value="Bacteria"/>
</dbReference>
<dbReference type="HOGENOM" id="CLU_483884_0_0_3"/>
<accession>B8HML4</accession>
<dbReference type="STRING" id="395961.Cyan7425_1250"/>
<dbReference type="eggNOG" id="COG3115">
    <property type="taxonomic scope" value="Bacteria"/>
</dbReference>